<reference evidence="4 5" key="1">
    <citation type="submission" date="2024-06" db="EMBL/GenBank/DDBJ databases">
        <title>A chromosome-level genome assembly of beet webworm, Loxostege sticticalis.</title>
        <authorList>
            <person name="Zhang Y."/>
        </authorList>
    </citation>
    <scope>NUCLEOTIDE SEQUENCE [LARGE SCALE GENOMIC DNA]</scope>
    <source>
        <strain evidence="4">AQ028</strain>
        <tissue evidence="4">Male pupae</tissue>
    </source>
</reference>
<dbReference type="PANTHER" id="PTHR24366">
    <property type="entry name" value="IG(IMMUNOGLOBULIN) AND LRR(LEUCINE RICH REPEAT) DOMAINS"/>
    <property type="match status" value="1"/>
</dbReference>
<name>A0ABD0SCI8_LOXSC</name>
<dbReference type="FunFam" id="3.80.10.10:FF:001164">
    <property type="entry name" value="GH01279p"/>
    <property type="match status" value="1"/>
</dbReference>
<proteinExistence type="predicted"/>
<keyword evidence="2" id="KW-0677">Repeat</keyword>
<evidence type="ECO:0000256" key="3">
    <source>
        <dbReference type="SAM" id="SignalP"/>
    </source>
</evidence>
<dbReference type="AlphaFoldDB" id="A0ABD0SCI8"/>
<evidence type="ECO:0000313" key="5">
    <source>
        <dbReference type="Proteomes" id="UP001549921"/>
    </source>
</evidence>
<dbReference type="InterPro" id="IPR001611">
    <property type="entry name" value="Leu-rich_rpt"/>
</dbReference>
<evidence type="ECO:0000313" key="4">
    <source>
        <dbReference type="EMBL" id="KAL0811431.1"/>
    </source>
</evidence>
<dbReference type="PRINTS" id="PR00019">
    <property type="entry name" value="LEURICHRPT"/>
</dbReference>
<evidence type="ECO:0000256" key="1">
    <source>
        <dbReference type="ARBA" id="ARBA00022614"/>
    </source>
</evidence>
<accession>A0ABD0SCI8</accession>
<feature type="chain" id="PRO_5044773469" evidence="3">
    <location>
        <begin position="23"/>
        <end position="423"/>
    </location>
</feature>
<dbReference type="Pfam" id="PF13855">
    <property type="entry name" value="LRR_8"/>
    <property type="match status" value="3"/>
</dbReference>
<organism evidence="4 5">
    <name type="scientific">Loxostege sticticalis</name>
    <name type="common">Beet webworm moth</name>
    <dbReference type="NCBI Taxonomy" id="481309"/>
    <lineage>
        <taxon>Eukaryota</taxon>
        <taxon>Metazoa</taxon>
        <taxon>Ecdysozoa</taxon>
        <taxon>Arthropoda</taxon>
        <taxon>Hexapoda</taxon>
        <taxon>Insecta</taxon>
        <taxon>Pterygota</taxon>
        <taxon>Neoptera</taxon>
        <taxon>Endopterygota</taxon>
        <taxon>Lepidoptera</taxon>
        <taxon>Glossata</taxon>
        <taxon>Ditrysia</taxon>
        <taxon>Pyraloidea</taxon>
        <taxon>Crambidae</taxon>
        <taxon>Pyraustinae</taxon>
        <taxon>Loxostege</taxon>
    </lineage>
</organism>
<feature type="signal peptide" evidence="3">
    <location>
        <begin position="1"/>
        <end position="22"/>
    </location>
</feature>
<keyword evidence="1" id="KW-0433">Leucine-rich repeat</keyword>
<dbReference type="SUPFAM" id="SSF52058">
    <property type="entry name" value="L domain-like"/>
    <property type="match status" value="1"/>
</dbReference>
<evidence type="ECO:0000256" key="2">
    <source>
        <dbReference type="ARBA" id="ARBA00022737"/>
    </source>
</evidence>
<protein>
    <submittedName>
        <fullName evidence="4">Uncharacterized protein</fullName>
    </submittedName>
</protein>
<dbReference type="InterPro" id="IPR003591">
    <property type="entry name" value="Leu-rich_rpt_typical-subtyp"/>
</dbReference>
<gene>
    <name evidence="4" type="ORF">ABMA28_009833</name>
</gene>
<dbReference type="Gene3D" id="3.80.10.10">
    <property type="entry name" value="Ribonuclease Inhibitor"/>
    <property type="match status" value="2"/>
</dbReference>
<dbReference type="EMBL" id="JBEDNZ010000024">
    <property type="protein sequence ID" value="KAL0811431.1"/>
    <property type="molecule type" value="Genomic_DNA"/>
</dbReference>
<dbReference type="InterPro" id="IPR032675">
    <property type="entry name" value="LRR_dom_sf"/>
</dbReference>
<dbReference type="PANTHER" id="PTHR24366:SF96">
    <property type="entry name" value="LEUCINE RICH REPEAT CONTAINING 53"/>
    <property type="match status" value="1"/>
</dbReference>
<sequence>MMYNILPWVLSGLISELILVAARPTCKVVGEHQKDVVCTPGISDFFLQRGLVSDNDRTTGITLRGCRIIDVDYESFENLPALEYLDLSVNKIQTLKLGVLDEFKQLKFLNLSYNQLTGFPLGLFDQKPNIEVLDLKANRITDLELGIFDPMSKLRHLDLSSNALLGKDMNPYIFDQTTRIQFMDFSRNDMSGSKNILLDAFEALEFLNLDRCFLTEVPKFATSPNLKTVKHLMLSTNKITKLDDGTIFVNLDDLEILNLIDNAIDNIVHNVFMPLKKLKMVFLRGNKLTQIPDTLFQHLPKLGNIDLSHNAIEFVPVNAFRGSPVKNLNIADNRFTYLTDNFCLELRNSGGAMTKFYFNQNPWQCACLKDIIEEVKKFGIQYNGVGYDGKKPVCVTANDFTCKRQPDANANHIDLYFNLISKV</sequence>
<dbReference type="Proteomes" id="UP001549921">
    <property type="component" value="Unassembled WGS sequence"/>
</dbReference>
<keyword evidence="3" id="KW-0732">Signal</keyword>
<dbReference type="SMART" id="SM00369">
    <property type="entry name" value="LRR_TYP"/>
    <property type="match status" value="9"/>
</dbReference>
<comment type="caution">
    <text evidence="4">The sequence shown here is derived from an EMBL/GenBank/DDBJ whole genome shotgun (WGS) entry which is preliminary data.</text>
</comment>